<evidence type="ECO:0000313" key="5">
    <source>
        <dbReference type="Proteomes" id="UP000294802"/>
    </source>
</evidence>
<dbReference type="InterPro" id="IPR000182">
    <property type="entry name" value="GNAT_dom"/>
</dbReference>
<dbReference type="PROSITE" id="PS51186">
    <property type="entry name" value="GNAT"/>
    <property type="match status" value="1"/>
</dbReference>
<name>A0A4R6BUR6_9STAP</name>
<dbReference type="RefSeq" id="WP_133443626.1">
    <property type="nucleotide sequence ID" value="NZ_SCWB01000007.1"/>
</dbReference>
<protein>
    <submittedName>
        <fullName evidence="4">GNAT family N-acetyltransferase</fullName>
    </submittedName>
</protein>
<keyword evidence="2" id="KW-0012">Acyltransferase</keyword>
<dbReference type="SUPFAM" id="SSF55729">
    <property type="entry name" value="Acyl-CoA N-acyltransferases (Nat)"/>
    <property type="match status" value="1"/>
</dbReference>
<dbReference type="Pfam" id="PF00583">
    <property type="entry name" value="Acetyltransf_1"/>
    <property type="match status" value="1"/>
</dbReference>
<dbReference type="CDD" id="cd04301">
    <property type="entry name" value="NAT_SF"/>
    <property type="match status" value="1"/>
</dbReference>
<organism evidence="4 5">
    <name type="scientific">Macrococcus lamae</name>
    <dbReference type="NCBI Taxonomy" id="198484"/>
    <lineage>
        <taxon>Bacteria</taxon>
        <taxon>Bacillati</taxon>
        <taxon>Bacillota</taxon>
        <taxon>Bacilli</taxon>
        <taxon>Bacillales</taxon>
        <taxon>Staphylococcaceae</taxon>
        <taxon>Macrococcus</taxon>
    </lineage>
</organism>
<evidence type="ECO:0000313" key="4">
    <source>
        <dbReference type="EMBL" id="TDM11976.1"/>
    </source>
</evidence>
<evidence type="ECO:0000256" key="1">
    <source>
        <dbReference type="ARBA" id="ARBA00022679"/>
    </source>
</evidence>
<dbReference type="EMBL" id="SCWB01000007">
    <property type="protein sequence ID" value="TDM11976.1"/>
    <property type="molecule type" value="Genomic_DNA"/>
</dbReference>
<dbReference type="InterPro" id="IPR050832">
    <property type="entry name" value="Bact_Acetyltransf"/>
</dbReference>
<dbReference type="AlphaFoldDB" id="A0A4R6BUR6"/>
<sequence length="160" mass="18426">MVKVRTAEQHDIPAINKTATMAWHDAYQNIMAANTIAQFLTAAYSEERLEKRLNDSLFLVAEEQDEVVAFANFINGRELYLAAIYVMPGFQRNNIGAALLEQGINHFEDYDELFVEVASDNQRARNFYKKHGFELVREYEEEIFGETVVTGLLKKQLNKE</sequence>
<dbReference type="InterPro" id="IPR016181">
    <property type="entry name" value="Acyl_CoA_acyltransferase"/>
</dbReference>
<dbReference type="OrthoDB" id="794462at2"/>
<evidence type="ECO:0000259" key="3">
    <source>
        <dbReference type="PROSITE" id="PS51186"/>
    </source>
</evidence>
<keyword evidence="5" id="KW-1185">Reference proteome</keyword>
<evidence type="ECO:0000256" key="2">
    <source>
        <dbReference type="ARBA" id="ARBA00023315"/>
    </source>
</evidence>
<dbReference type="Proteomes" id="UP000294802">
    <property type="component" value="Unassembled WGS sequence"/>
</dbReference>
<dbReference type="PANTHER" id="PTHR43877">
    <property type="entry name" value="AMINOALKYLPHOSPHONATE N-ACETYLTRANSFERASE-RELATED-RELATED"/>
    <property type="match status" value="1"/>
</dbReference>
<dbReference type="Gene3D" id="3.40.630.30">
    <property type="match status" value="1"/>
</dbReference>
<proteinExistence type="predicted"/>
<feature type="domain" description="N-acetyltransferase" evidence="3">
    <location>
        <begin position="2"/>
        <end position="158"/>
    </location>
</feature>
<reference evidence="4 5" key="1">
    <citation type="submission" date="2019-01" db="EMBL/GenBank/DDBJ databases">
        <title>Draft genome sequences of the type strains of six Macrococcus species.</title>
        <authorList>
            <person name="Mazhar S."/>
            <person name="Altermann E."/>
            <person name="Hill C."/>
            <person name="Mcauliffe O."/>
        </authorList>
    </citation>
    <scope>NUCLEOTIDE SEQUENCE [LARGE SCALE GENOMIC DNA]</scope>
    <source>
        <strain evidence="4 5">CCM4815</strain>
    </source>
</reference>
<gene>
    <name evidence="4" type="ORF">ERX29_05125</name>
</gene>
<dbReference type="GO" id="GO:0016747">
    <property type="term" value="F:acyltransferase activity, transferring groups other than amino-acyl groups"/>
    <property type="evidence" value="ECO:0007669"/>
    <property type="project" value="InterPro"/>
</dbReference>
<comment type="caution">
    <text evidence="4">The sequence shown here is derived from an EMBL/GenBank/DDBJ whole genome shotgun (WGS) entry which is preliminary data.</text>
</comment>
<keyword evidence="1 4" id="KW-0808">Transferase</keyword>
<accession>A0A4R6BUR6</accession>